<dbReference type="InterPro" id="IPR050339">
    <property type="entry name" value="CC_SR_Kinase"/>
</dbReference>
<dbReference type="GO" id="GO:0005634">
    <property type="term" value="C:nucleus"/>
    <property type="evidence" value="ECO:0007669"/>
    <property type="project" value="TreeGrafter"/>
</dbReference>
<gene>
    <name evidence="14" type="ORF">SKAU_G00165730</name>
</gene>
<dbReference type="SMART" id="SM00220">
    <property type="entry name" value="S_TKc"/>
    <property type="match status" value="1"/>
</dbReference>
<evidence type="ECO:0000259" key="13">
    <source>
        <dbReference type="PROSITE" id="PS50137"/>
    </source>
</evidence>
<feature type="domain" description="Protein kinase" evidence="12">
    <location>
        <begin position="397"/>
        <end position="673"/>
    </location>
</feature>
<keyword evidence="3" id="KW-0597">Phosphoprotein</keyword>
<dbReference type="OrthoDB" id="341578at2759"/>
<proteinExistence type="inferred from homology"/>
<dbReference type="Gene3D" id="1.10.510.10">
    <property type="entry name" value="Transferase(Phosphotransferase) domain 1"/>
    <property type="match status" value="1"/>
</dbReference>
<feature type="compositionally biased region" description="Polar residues" evidence="11">
    <location>
        <begin position="295"/>
        <end position="312"/>
    </location>
</feature>
<comment type="similarity">
    <text evidence="8">Belongs to the protein kinase superfamily. Ser/Thr protein kinase family. GCN2 subfamily.</text>
</comment>
<feature type="region of interest" description="Disordered" evidence="11">
    <location>
        <begin position="78"/>
        <end position="97"/>
    </location>
</feature>
<keyword evidence="6" id="KW-0418">Kinase</keyword>
<protein>
    <recommendedName>
        <fullName evidence="1">non-specific serine/threonine protein kinase</fullName>
        <ecNumber evidence="1">2.7.11.1</ecNumber>
    </recommendedName>
</protein>
<evidence type="ECO:0000256" key="9">
    <source>
        <dbReference type="PROSITE-ProRule" id="PRU00266"/>
    </source>
</evidence>
<keyword evidence="15" id="KW-1185">Reference proteome</keyword>
<dbReference type="EC" id="2.7.11.1" evidence="1"/>
<dbReference type="FunFam" id="1.10.510.10:FF:000251">
    <property type="entry name" value="eukaryotic translation initiation factor 2-alpha kinase 3"/>
    <property type="match status" value="1"/>
</dbReference>
<evidence type="ECO:0000256" key="7">
    <source>
        <dbReference type="ARBA" id="ARBA00022840"/>
    </source>
</evidence>
<keyword evidence="4" id="KW-0808">Transferase</keyword>
<keyword evidence="5 10" id="KW-0547">Nucleotide-binding</keyword>
<dbReference type="PANTHER" id="PTHR11042:SF194">
    <property type="entry name" value="DOUBLE-STRANDED RNA ACTIVATED PROTEIN KINASE"/>
    <property type="match status" value="1"/>
</dbReference>
<dbReference type="EMBL" id="JAINUF010000005">
    <property type="protein sequence ID" value="KAJ8360048.1"/>
    <property type="molecule type" value="Genomic_DNA"/>
</dbReference>
<evidence type="ECO:0000256" key="1">
    <source>
        <dbReference type="ARBA" id="ARBA00012513"/>
    </source>
</evidence>
<dbReference type="Gene3D" id="3.30.200.20">
    <property type="entry name" value="Phosphorylase Kinase, domain 1"/>
    <property type="match status" value="1"/>
</dbReference>
<dbReference type="InterPro" id="IPR017441">
    <property type="entry name" value="Protein_kinase_ATP_BS"/>
</dbReference>
<evidence type="ECO:0000256" key="2">
    <source>
        <dbReference type="ARBA" id="ARBA00022527"/>
    </source>
</evidence>
<evidence type="ECO:0000256" key="11">
    <source>
        <dbReference type="SAM" id="MobiDB-lite"/>
    </source>
</evidence>
<evidence type="ECO:0000256" key="6">
    <source>
        <dbReference type="ARBA" id="ARBA00022777"/>
    </source>
</evidence>
<evidence type="ECO:0000313" key="15">
    <source>
        <dbReference type="Proteomes" id="UP001152622"/>
    </source>
</evidence>
<evidence type="ECO:0000313" key="14">
    <source>
        <dbReference type="EMBL" id="KAJ8360048.1"/>
    </source>
</evidence>
<dbReference type="Proteomes" id="UP001152622">
    <property type="component" value="Chromosome 5"/>
</dbReference>
<dbReference type="Gene3D" id="3.30.160.20">
    <property type="match status" value="3"/>
</dbReference>
<dbReference type="FunFam" id="3.30.200.20:FF:000548">
    <property type="entry name" value="Z-DNA binding protein kinase"/>
    <property type="match status" value="1"/>
</dbReference>
<dbReference type="PROSITE" id="PS00108">
    <property type="entry name" value="PROTEIN_KINASE_ST"/>
    <property type="match status" value="1"/>
</dbReference>
<feature type="binding site" evidence="10">
    <location>
        <position position="426"/>
    </location>
    <ligand>
        <name>ATP</name>
        <dbReference type="ChEBI" id="CHEBI:30616"/>
    </ligand>
</feature>
<dbReference type="CDD" id="cd19903">
    <property type="entry name" value="DSRM_EIF2AK2_rpt1"/>
    <property type="match status" value="2"/>
</dbReference>
<keyword evidence="9" id="KW-0694">RNA-binding</keyword>
<sequence length="688" mass="77458">MDVQNYVPRLNEFAQRSHLNLKYEVVCTDGPDHCRTFTMKVVMDGKVYPDGVGRNKKEAKQRAAKKVLDAIHGESVQQNDCNHMTSPPECPTPRPATGSITQPNYVCWLNEHSHKTRVTCKPIESTQIGPPNTAQSCRYVVDGKEFPEAFAGTKKEAKELAAKAVYEELMRESNKEAVDESQTGDATGQVEVLSRSVSGVSLGSSNRSPAAEMPSMKYNYGAILNNYCQTTARVCEYKFVERKGPSHLPLFVYKVAIGEKEYPKGQGKSTKEAKQHAAQLAWDAIQEQSDWDSQVSCRATVTDGSTSPSSSVRDSEDNAETNNKAESASIIFKDSASINSPKMARNSGDIKPKIKLAPHFSMGNNNIMESDVLKNNTKRKLPEKTTQPTDSLFLKEYDSIKAIGKGGYGHVYKARKKIEDKYVAVKIVKSTKKALREVSALSDLQHPNIVRYYHAWIEDTRYQDEPSDSSSSSHTSDSDSPVKFMYIQMELCDRDTLKAWISERNNTNQEIRNEKALDILKQVVKGVGYIHSEKLIHRDLKPANILFASDGRVKIGDFGLVTSAESDSDEALLERTKRTGTKSYMSPEQMNQCTYDKEVDIFALGLISFELLWKLTTQSERLTIWNDVRTRRFPQEFYVMHSTEHKLIERMLSEKPEDRPDAPAIASELDKFTNIKKDQHALQEMKTI</sequence>
<dbReference type="Pfam" id="PF00069">
    <property type="entry name" value="Pkinase"/>
    <property type="match status" value="1"/>
</dbReference>
<dbReference type="Pfam" id="PF00035">
    <property type="entry name" value="dsrm"/>
    <property type="match status" value="3"/>
</dbReference>
<dbReference type="InterPro" id="IPR000719">
    <property type="entry name" value="Prot_kinase_dom"/>
</dbReference>
<dbReference type="SUPFAM" id="SSF54768">
    <property type="entry name" value="dsRNA-binding domain-like"/>
    <property type="match status" value="3"/>
</dbReference>
<dbReference type="CDD" id="cd20314">
    <property type="entry name" value="DSRM_EIF2AK2"/>
    <property type="match status" value="1"/>
</dbReference>
<dbReference type="SUPFAM" id="SSF56112">
    <property type="entry name" value="Protein kinase-like (PK-like)"/>
    <property type="match status" value="1"/>
</dbReference>
<dbReference type="InterPro" id="IPR044452">
    <property type="entry name" value="EIF2AK2_DSRM_1"/>
</dbReference>
<name>A0A9Q1IZV7_SYNKA</name>
<evidence type="ECO:0000256" key="4">
    <source>
        <dbReference type="ARBA" id="ARBA00022679"/>
    </source>
</evidence>
<dbReference type="GO" id="GO:0005524">
    <property type="term" value="F:ATP binding"/>
    <property type="evidence" value="ECO:0007669"/>
    <property type="project" value="UniProtKB-UniRule"/>
</dbReference>
<dbReference type="SMART" id="SM00358">
    <property type="entry name" value="DSRM"/>
    <property type="match status" value="3"/>
</dbReference>
<dbReference type="InterPro" id="IPR008271">
    <property type="entry name" value="Ser/Thr_kinase_AS"/>
</dbReference>
<feature type="domain" description="DRBM" evidence="13">
    <location>
        <begin position="5"/>
        <end position="73"/>
    </location>
</feature>
<accession>A0A9Q1IZV7</accession>
<dbReference type="InterPro" id="IPR014720">
    <property type="entry name" value="dsRBD_dom"/>
</dbReference>
<dbReference type="PANTHER" id="PTHR11042">
    <property type="entry name" value="EUKARYOTIC TRANSLATION INITIATION FACTOR 2-ALPHA KINASE EIF2-ALPHA KINASE -RELATED"/>
    <property type="match status" value="1"/>
</dbReference>
<evidence type="ECO:0000256" key="10">
    <source>
        <dbReference type="PROSITE-ProRule" id="PRU10141"/>
    </source>
</evidence>
<dbReference type="InterPro" id="IPR011009">
    <property type="entry name" value="Kinase-like_dom_sf"/>
</dbReference>
<dbReference type="PROSITE" id="PS50137">
    <property type="entry name" value="DS_RBD"/>
    <property type="match status" value="3"/>
</dbReference>
<evidence type="ECO:0000256" key="8">
    <source>
        <dbReference type="ARBA" id="ARBA00037982"/>
    </source>
</evidence>
<evidence type="ECO:0000259" key="12">
    <source>
        <dbReference type="PROSITE" id="PS50011"/>
    </source>
</evidence>
<evidence type="ECO:0000256" key="3">
    <source>
        <dbReference type="ARBA" id="ARBA00022553"/>
    </source>
</evidence>
<dbReference type="PROSITE" id="PS50011">
    <property type="entry name" value="PROTEIN_KINASE_DOM"/>
    <property type="match status" value="1"/>
</dbReference>
<dbReference type="GO" id="GO:0005737">
    <property type="term" value="C:cytoplasm"/>
    <property type="evidence" value="ECO:0007669"/>
    <property type="project" value="TreeGrafter"/>
</dbReference>
<dbReference type="AlphaFoldDB" id="A0A9Q1IZV7"/>
<comment type="caution">
    <text evidence="14">The sequence shown here is derived from an EMBL/GenBank/DDBJ whole genome shotgun (WGS) entry which is preliminary data.</text>
</comment>
<dbReference type="PROSITE" id="PS00107">
    <property type="entry name" value="PROTEIN_KINASE_ATP"/>
    <property type="match status" value="1"/>
</dbReference>
<dbReference type="GO" id="GO:0003725">
    <property type="term" value="F:double-stranded RNA binding"/>
    <property type="evidence" value="ECO:0007669"/>
    <property type="project" value="InterPro"/>
</dbReference>
<reference evidence="14" key="1">
    <citation type="journal article" date="2023" name="Science">
        <title>Genome structures resolve the early diversification of teleost fishes.</title>
        <authorList>
            <person name="Parey E."/>
            <person name="Louis A."/>
            <person name="Montfort J."/>
            <person name="Bouchez O."/>
            <person name="Roques C."/>
            <person name="Iampietro C."/>
            <person name="Lluch J."/>
            <person name="Castinel A."/>
            <person name="Donnadieu C."/>
            <person name="Desvignes T."/>
            <person name="Floi Bucao C."/>
            <person name="Jouanno E."/>
            <person name="Wen M."/>
            <person name="Mejri S."/>
            <person name="Dirks R."/>
            <person name="Jansen H."/>
            <person name="Henkel C."/>
            <person name="Chen W.J."/>
            <person name="Zahm M."/>
            <person name="Cabau C."/>
            <person name="Klopp C."/>
            <person name="Thompson A.W."/>
            <person name="Robinson-Rechavi M."/>
            <person name="Braasch I."/>
            <person name="Lecointre G."/>
            <person name="Bobe J."/>
            <person name="Postlethwait J.H."/>
            <person name="Berthelot C."/>
            <person name="Roest Crollius H."/>
            <person name="Guiguen Y."/>
        </authorList>
    </citation>
    <scope>NUCLEOTIDE SEQUENCE</scope>
    <source>
        <strain evidence="14">WJC10195</strain>
    </source>
</reference>
<evidence type="ECO:0000256" key="5">
    <source>
        <dbReference type="ARBA" id="ARBA00022741"/>
    </source>
</evidence>
<keyword evidence="7 10" id="KW-0067">ATP-binding</keyword>
<keyword evidence="2" id="KW-0723">Serine/threonine-protein kinase</keyword>
<feature type="region of interest" description="Disordered" evidence="11">
    <location>
        <begin position="295"/>
        <end position="326"/>
    </location>
</feature>
<organism evidence="14 15">
    <name type="scientific">Synaphobranchus kaupii</name>
    <name type="common">Kaup's arrowtooth eel</name>
    <dbReference type="NCBI Taxonomy" id="118154"/>
    <lineage>
        <taxon>Eukaryota</taxon>
        <taxon>Metazoa</taxon>
        <taxon>Chordata</taxon>
        <taxon>Craniata</taxon>
        <taxon>Vertebrata</taxon>
        <taxon>Euteleostomi</taxon>
        <taxon>Actinopterygii</taxon>
        <taxon>Neopterygii</taxon>
        <taxon>Teleostei</taxon>
        <taxon>Anguilliformes</taxon>
        <taxon>Synaphobranchidae</taxon>
        <taxon>Synaphobranchus</taxon>
    </lineage>
</organism>
<feature type="domain" description="DRBM" evidence="13">
    <location>
        <begin position="141"/>
        <end position="171"/>
    </location>
</feature>
<feature type="domain" description="DRBM" evidence="13">
    <location>
        <begin position="219"/>
        <end position="287"/>
    </location>
</feature>
<dbReference type="GO" id="GO:0004694">
    <property type="term" value="F:eukaryotic translation initiation factor 2alpha kinase activity"/>
    <property type="evidence" value="ECO:0007669"/>
    <property type="project" value="TreeGrafter"/>
</dbReference>